<comment type="caution">
    <text evidence="2">The sequence shown here is derived from an EMBL/GenBank/DDBJ whole genome shotgun (WGS) entry which is preliminary data.</text>
</comment>
<evidence type="ECO:0000313" key="3">
    <source>
        <dbReference type="Proteomes" id="UP001281761"/>
    </source>
</evidence>
<dbReference type="EMBL" id="JARBJD010000075">
    <property type="protein sequence ID" value="KAK2954702.1"/>
    <property type="molecule type" value="Genomic_DNA"/>
</dbReference>
<accession>A0ABQ9XT98</accession>
<reference evidence="2 3" key="1">
    <citation type="journal article" date="2022" name="bioRxiv">
        <title>Genomics of Preaxostyla Flagellates Illuminates Evolutionary Transitions and the Path Towards Mitochondrial Loss.</title>
        <authorList>
            <person name="Novak L.V.F."/>
            <person name="Treitli S.C."/>
            <person name="Pyrih J."/>
            <person name="Halakuc P."/>
            <person name="Pipaliya S.V."/>
            <person name="Vacek V."/>
            <person name="Brzon O."/>
            <person name="Soukal P."/>
            <person name="Eme L."/>
            <person name="Dacks J.B."/>
            <person name="Karnkowska A."/>
            <person name="Elias M."/>
            <person name="Hampl V."/>
        </authorList>
    </citation>
    <scope>NUCLEOTIDE SEQUENCE [LARGE SCALE GENOMIC DNA]</scope>
    <source>
        <strain evidence="2">NAU3</strain>
        <tissue evidence="2">Gut</tissue>
    </source>
</reference>
<feature type="compositionally biased region" description="Low complexity" evidence="1">
    <location>
        <begin position="583"/>
        <end position="642"/>
    </location>
</feature>
<gene>
    <name evidence="2" type="ORF">BLNAU_10358</name>
</gene>
<proteinExistence type="predicted"/>
<keyword evidence="3" id="KW-1185">Reference proteome</keyword>
<feature type="region of interest" description="Disordered" evidence="1">
    <location>
        <begin position="576"/>
        <end position="645"/>
    </location>
</feature>
<organism evidence="2 3">
    <name type="scientific">Blattamonas nauphoetae</name>
    <dbReference type="NCBI Taxonomy" id="2049346"/>
    <lineage>
        <taxon>Eukaryota</taxon>
        <taxon>Metamonada</taxon>
        <taxon>Preaxostyla</taxon>
        <taxon>Oxymonadida</taxon>
        <taxon>Blattamonas</taxon>
    </lineage>
</organism>
<sequence length="722" mass="82342">MIDESKPNQPDFVHIRFKGHSGAQLPPNEQDQIYQKEVSIFEVNKHLKTLLELSPNTSLVLVHENFAPSLSTTLEQLSAFYSDNLTWIGPQHCFGHLLLNYYQTDSWAKYESRFVLPIFSINFGSGSMNFNYEQFQTYYLGHLVRWQGILRFISNDRYDVEITSDGKPIGQNARALFQVPHELQSTYYQYSLDQQPREICGQITSLQQSEPYLILTATFPREPTQSTSCESIINSLIVQPQTIQLTVLVKYALQTEQIGDPGMGQTYYYFLIDISQSSNPTWNNSQARLCVSGQSPALNSFYQLSQSPAPNYVLINCTLLNYTEQEGYTFFFQDFAPQQGVMQQQNPNFAYQEQQYPPQEQQNDEPVYSVTCTLSPNVDDVPSNDSTVVRYIPITILDADAAFRSRFCVNGKMHYIVVFGGTPPDQHTRILINNQQSCQMSLQLNTYNDTAFYFLIIDNITETVPNGSVYQQSQSNRGSSPGRISPTLAQTAIQNPQFGMMQQTYNQQISQPQGSPTVYNLPLSQPQLNQQFVQNYQQPYQPQQHVSPPPPSLFSTYAQNSQAEFYVGGQQLQNQNNPTAQMQQTQPQFPQTQQFLQTQQQFPQTQQFQQTQPQLQQTQPSYQLGQSPIQQTQPQNQLTQSGGSSEVLPKWLDPLDGKLMTLPVYGADKKLYHEPTLSAYLEAHQGIGPNGKKWMTKFFLCQSIANDVEAFLKQHPDHPLRR</sequence>
<name>A0ABQ9XT98_9EUKA</name>
<protein>
    <submittedName>
        <fullName evidence="2">Uncharacterized protein</fullName>
    </submittedName>
</protein>
<evidence type="ECO:0000313" key="2">
    <source>
        <dbReference type="EMBL" id="KAK2954702.1"/>
    </source>
</evidence>
<evidence type="ECO:0000256" key="1">
    <source>
        <dbReference type="SAM" id="MobiDB-lite"/>
    </source>
</evidence>
<dbReference type="Proteomes" id="UP001281761">
    <property type="component" value="Unassembled WGS sequence"/>
</dbReference>